<feature type="domain" description="AAA" evidence="1">
    <location>
        <begin position="5"/>
        <end position="192"/>
    </location>
</feature>
<evidence type="ECO:0000259" key="1">
    <source>
        <dbReference type="Pfam" id="PF13614"/>
    </source>
</evidence>
<organism evidence="2 3">
    <name type="scientific">Amycolatopsis roodepoortensis</name>
    <dbReference type="NCBI Taxonomy" id="700274"/>
    <lineage>
        <taxon>Bacteria</taxon>
        <taxon>Bacillati</taxon>
        <taxon>Actinomycetota</taxon>
        <taxon>Actinomycetes</taxon>
        <taxon>Pseudonocardiales</taxon>
        <taxon>Pseudonocardiaceae</taxon>
        <taxon>Amycolatopsis</taxon>
    </lineage>
</organism>
<evidence type="ECO:0000313" key="2">
    <source>
        <dbReference type="EMBL" id="MBE1580393.1"/>
    </source>
</evidence>
<gene>
    <name evidence="2" type="ORF">H4W30_007474</name>
</gene>
<dbReference type="CDD" id="cd02042">
    <property type="entry name" value="ParAB_family"/>
    <property type="match status" value="1"/>
</dbReference>
<dbReference type="InterPro" id="IPR025669">
    <property type="entry name" value="AAA_dom"/>
</dbReference>
<dbReference type="PANTHER" id="PTHR13696">
    <property type="entry name" value="P-LOOP CONTAINING NUCLEOSIDE TRIPHOSPHATE HYDROLASE"/>
    <property type="match status" value="1"/>
</dbReference>
<name>A0ABR9LJL2_9PSEU</name>
<keyword evidence="3" id="KW-1185">Reference proteome</keyword>
<protein>
    <submittedName>
        <fullName evidence="2">Chromosome partitioning protein</fullName>
    </submittedName>
</protein>
<dbReference type="InterPro" id="IPR050678">
    <property type="entry name" value="DNA_Partitioning_ATPase"/>
</dbReference>
<evidence type="ECO:0000313" key="3">
    <source>
        <dbReference type="Proteomes" id="UP000656548"/>
    </source>
</evidence>
<reference evidence="2 3" key="1">
    <citation type="submission" date="2020-10" db="EMBL/GenBank/DDBJ databases">
        <title>Sequencing the genomes of 1000 actinobacteria strains.</title>
        <authorList>
            <person name="Klenk H.-P."/>
        </authorList>
    </citation>
    <scope>NUCLEOTIDE SEQUENCE [LARGE SCALE GENOMIC DNA]</scope>
    <source>
        <strain evidence="2 3">DSM 46661</strain>
    </source>
</reference>
<dbReference type="SUPFAM" id="SSF52540">
    <property type="entry name" value="P-loop containing nucleoside triphosphate hydrolases"/>
    <property type="match status" value="1"/>
</dbReference>
<dbReference type="RefSeq" id="WP_192746960.1">
    <property type="nucleotide sequence ID" value="NZ_JADBEJ010000006.1"/>
</dbReference>
<dbReference type="PANTHER" id="PTHR13696:SF52">
    <property type="entry name" value="PARA FAMILY PROTEIN CT_582"/>
    <property type="match status" value="1"/>
</dbReference>
<dbReference type="Proteomes" id="UP000656548">
    <property type="component" value="Unassembled WGS sequence"/>
</dbReference>
<comment type="caution">
    <text evidence="2">The sequence shown here is derived from an EMBL/GenBank/DDBJ whole genome shotgun (WGS) entry which is preliminary data.</text>
</comment>
<dbReference type="EMBL" id="JADBEJ010000006">
    <property type="protein sequence ID" value="MBE1580393.1"/>
    <property type="molecule type" value="Genomic_DNA"/>
</dbReference>
<dbReference type="InterPro" id="IPR027417">
    <property type="entry name" value="P-loop_NTPase"/>
</dbReference>
<accession>A0ABR9LJL2</accession>
<proteinExistence type="predicted"/>
<dbReference type="Pfam" id="PF13614">
    <property type="entry name" value="AAA_31"/>
    <property type="match status" value="1"/>
</dbReference>
<sequence length="300" mass="32368">MLTTAAINQKGGVGKSALVAGTAGALLARGRRVLAVDLDPQGHLTTEALKLDEAKSGDKAANMFNALRGAYKGPPSKLTVRHSVHTAADGTVGVLDVLPTTFDMFFLDRELYARTSRMEDRLTWLLQAIAEDLASRDAAYDHVLIDCPPALNILTENALVAADGVLLPVQPERSSIRALRLLLAQLRAIEESNRLDQRTIFGLVPSVYRRPLAGINIAMMKKFEAMPLDILALFPSATVVQQAWATGTPVPLFQPESPSAWNYHRLAIRLDVAAGLSPASEWDALPPVSELTKATEDTTA</sequence>
<dbReference type="Gene3D" id="3.40.50.300">
    <property type="entry name" value="P-loop containing nucleotide triphosphate hydrolases"/>
    <property type="match status" value="1"/>
</dbReference>